<sequence>MDKIPPAIEKSNEEEKLCLSEHDIVDEAKIGHDIIYDDDEVHCTIEKFVDNEVEIEVDNEAEVGDDAEVVDGGDREPELDWIVVIPTKITKPHENEFHRDNGEDSDRLHTPPKSEDDEEYERFPSYKVGEGTKFQLGMIFNNKELVRCIDECKFYMRIGKRVGNQYWQVVSLNDEHICHRTTQNRQGKIEWLGKQFSHILRYTPDMKLTGLVALSFDKLGVKLSSDHAYRAKRRAMYIIQGAGRDQFTHLRTYANELLKSNLNSNIMLQCSDSSDEPVFERIYICRWSSTMDYRWCINGQSISDDKGNWMSQKYNEQDQ</sequence>
<accession>A0A9D5A7V4</accession>
<evidence type="ECO:0000313" key="2">
    <source>
        <dbReference type="EMBL" id="KAI5401062.1"/>
    </source>
</evidence>
<dbReference type="PANTHER" id="PTHR31973:SF187">
    <property type="entry name" value="MUTATOR TRANSPOSASE MUDRA PROTEIN"/>
    <property type="match status" value="1"/>
</dbReference>
<feature type="compositionally biased region" description="Basic and acidic residues" evidence="1">
    <location>
        <begin position="92"/>
        <end position="114"/>
    </location>
</feature>
<dbReference type="Proteomes" id="UP001058974">
    <property type="component" value="Chromosome 6"/>
</dbReference>
<dbReference type="AlphaFoldDB" id="A0A9D5A7V4"/>
<dbReference type="PANTHER" id="PTHR31973">
    <property type="entry name" value="POLYPROTEIN, PUTATIVE-RELATED"/>
    <property type="match status" value="1"/>
</dbReference>
<evidence type="ECO:0000313" key="3">
    <source>
        <dbReference type="Proteomes" id="UP001058974"/>
    </source>
</evidence>
<proteinExistence type="predicted"/>
<feature type="region of interest" description="Disordered" evidence="1">
    <location>
        <begin position="92"/>
        <end position="121"/>
    </location>
</feature>
<dbReference type="Gramene" id="Psat06G0577300-T1">
    <property type="protein sequence ID" value="KAI5401062.1"/>
    <property type="gene ID" value="KIW84_065773"/>
</dbReference>
<comment type="caution">
    <text evidence="2">The sequence shown here is derived from an EMBL/GenBank/DDBJ whole genome shotgun (WGS) entry which is preliminary data.</text>
</comment>
<reference evidence="2 3" key="1">
    <citation type="journal article" date="2022" name="Nat. Genet.">
        <title>Improved pea reference genome and pan-genome highlight genomic features and evolutionary characteristics.</title>
        <authorList>
            <person name="Yang T."/>
            <person name="Liu R."/>
            <person name="Luo Y."/>
            <person name="Hu S."/>
            <person name="Wang D."/>
            <person name="Wang C."/>
            <person name="Pandey M.K."/>
            <person name="Ge S."/>
            <person name="Xu Q."/>
            <person name="Li N."/>
            <person name="Li G."/>
            <person name="Huang Y."/>
            <person name="Saxena R.K."/>
            <person name="Ji Y."/>
            <person name="Li M."/>
            <person name="Yan X."/>
            <person name="He Y."/>
            <person name="Liu Y."/>
            <person name="Wang X."/>
            <person name="Xiang C."/>
            <person name="Varshney R.K."/>
            <person name="Ding H."/>
            <person name="Gao S."/>
            <person name="Zong X."/>
        </authorList>
    </citation>
    <scope>NUCLEOTIDE SEQUENCE [LARGE SCALE GENOMIC DNA]</scope>
    <source>
        <strain evidence="2 3">cv. Zhongwan 6</strain>
    </source>
</reference>
<name>A0A9D5A7V4_PEA</name>
<evidence type="ECO:0000256" key="1">
    <source>
        <dbReference type="SAM" id="MobiDB-lite"/>
    </source>
</evidence>
<organism evidence="2 3">
    <name type="scientific">Pisum sativum</name>
    <name type="common">Garden pea</name>
    <name type="synonym">Lathyrus oleraceus</name>
    <dbReference type="NCBI Taxonomy" id="3888"/>
    <lineage>
        <taxon>Eukaryota</taxon>
        <taxon>Viridiplantae</taxon>
        <taxon>Streptophyta</taxon>
        <taxon>Embryophyta</taxon>
        <taxon>Tracheophyta</taxon>
        <taxon>Spermatophyta</taxon>
        <taxon>Magnoliopsida</taxon>
        <taxon>eudicotyledons</taxon>
        <taxon>Gunneridae</taxon>
        <taxon>Pentapetalae</taxon>
        <taxon>rosids</taxon>
        <taxon>fabids</taxon>
        <taxon>Fabales</taxon>
        <taxon>Fabaceae</taxon>
        <taxon>Papilionoideae</taxon>
        <taxon>50 kb inversion clade</taxon>
        <taxon>NPAAA clade</taxon>
        <taxon>Hologalegina</taxon>
        <taxon>IRL clade</taxon>
        <taxon>Fabeae</taxon>
        <taxon>Lathyrus</taxon>
    </lineage>
</organism>
<gene>
    <name evidence="2" type="ORF">KIW84_065773</name>
</gene>
<protein>
    <submittedName>
        <fullName evidence="2">Uncharacterized protein</fullName>
    </submittedName>
</protein>
<keyword evidence="3" id="KW-1185">Reference proteome</keyword>
<dbReference type="EMBL" id="JAMSHJ010000006">
    <property type="protein sequence ID" value="KAI5401062.1"/>
    <property type="molecule type" value="Genomic_DNA"/>
</dbReference>